<dbReference type="RefSeq" id="WP_046137878.1">
    <property type="nucleotide sequence ID" value="NZ_LANJ01000007.1"/>
</dbReference>
<sequence length="298" mass="34433">MVTFALNVRRSQLSLDQQALRVSRQNLYRAVRLIGRSVFLYRPRDEEDDGYYGMATIANVEMSSDSRNFIWIELSGVKPFPKTVTLDELYGLVQIKDTPFHTYSRALRPVSAYESDMLLDIPWVRGAMELREETGQLESENAPVELWSFRRQSIKRHLLRAEMLTLYGNKCVFTEKVFLCLNGRLAETQVGHLIAREYGGPDIIQNVLPMSSVTNWHWDHGLISLTNSGKLLVATKASSETRLSFLAGLQLRFADSRFWPRAEYLEWHRDNIFEKGRQRGLIWSTTQRSRMAAARILI</sequence>
<accession>A0A0F5QJ49</accession>
<dbReference type="EMBL" id="LANJ01000007">
    <property type="protein sequence ID" value="KKC40761.1"/>
    <property type="molecule type" value="Genomic_DNA"/>
</dbReference>
<comment type="caution">
    <text evidence="1">The sequence shown here is derived from an EMBL/GenBank/DDBJ whole genome shotgun (WGS) entry which is preliminary data.</text>
</comment>
<dbReference type="Proteomes" id="UP000033411">
    <property type="component" value="Unassembled WGS sequence"/>
</dbReference>
<evidence type="ECO:0000313" key="1">
    <source>
        <dbReference type="EMBL" id="KKC40761.1"/>
    </source>
</evidence>
<organism evidence="1 2">
    <name type="scientific">Devosia epidermidihirudinis</name>
    <dbReference type="NCBI Taxonomy" id="1293439"/>
    <lineage>
        <taxon>Bacteria</taxon>
        <taxon>Pseudomonadati</taxon>
        <taxon>Pseudomonadota</taxon>
        <taxon>Alphaproteobacteria</taxon>
        <taxon>Hyphomicrobiales</taxon>
        <taxon>Devosiaceae</taxon>
        <taxon>Devosia</taxon>
    </lineage>
</organism>
<dbReference type="PATRIC" id="fig|1293439.3.peg.3803"/>
<reference evidence="1 2" key="1">
    <citation type="submission" date="2015-03" db="EMBL/GenBank/DDBJ databases">
        <authorList>
            <person name="Lepp D."/>
            <person name="Hassan Y.I."/>
            <person name="Li X.-Z."/>
            <person name="Zhou T."/>
        </authorList>
    </citation>
    <scope>NUCLEOTIDE SEQUENCE [LARGE SCALE GENOMIC DNA]</scope>
    <source>
        <strain evidence="1 2">E84</strain>
    </source>
</reference>
<protein>
    <recommendedName>
        <fullName evidence="3">HNH nuclease domain-containing protein</fullName>
    </recommendedName>
</protein>
<keyword evidence="2" id="KW-1185">Reference proteome</keyword>
<dbReference type="STRING" id="1293439.WH87_02890"/>
<proteinExistence type="predicted"/>
<dbReference type="AlphaFoldDB" id="A0A0F5QJ49"/>
<evidence type="ECO:0000313" key="2">
    <source>
        <dbReference type="Proteomes" id="UP000033411"/>
    </source>
</evidence>
<gene>
    <name evidence="1" type="ORF">WH87_02890</name>
</gene>
<evidence type="ECO:0008006" key="3">
    <source>
        <dbReference type="Google" id="ProtNLM"/>
    </source>
</evidence>
<name>A0A0F5QJ49_9HYPH</name>
<dbReference type="OrthoDB" id="7181882at2"/>